<dbReference type="RefSeq" id="XP_007368600.1">
    <property type="nucleotide sequence ID" value="XM_007368538.1"/>
</dbReference>
<keyword evidence="2" id="KW-0479">Metal-binding</keyword>
<comment type="cofactor">
    <cofactor evidence="1">
        <name>a divalent metal cation</name>
        <dbReference type="ChEBI" id="CHEBI:60240"/>
    </cofactor>
</comment>
<dbReference type="OMA" id="MELWESD"/>
<proteinExistence type="predicted"/>
<name>R7SRI7_DICSQ</name>
<organism evidence="5 6">
    <name type="scientific">Dichomitus squalens (strain LYAD-421)</name>
    <name type="common">Western red white-rot fungus</name>
    <dbReference type="NCBI Taxonomy" id="732165"/>
    <lineage>
        <taxon>Eukaryota</taxon>
        <taxon>Fungi</taxon>
        <taxon>Dikarya</taxon>
        <taxon>Basidiomycota</taxon>
        <taxon>Agaricomycotina</taxon>
        <taxon>Agaricomycetes</taxon>
        <taxon>Polyporales</taxon>
        <taxon>Polyporaceae</taxon>
        <taxon>Dichomitus</taxon>
    </lineage>
</organism>
<dbReference type="AlphaFoldDB" id="R7SRI7"/>
<sequence length="139" mass="16255">YSIRPFNDYDLTTDPYESRCRRRFNRRLSSLRIFVEHAFGCLKGRFPILRSMSCHDVDEVYKILESLMVIHNILERFQDDPADIEDFDDEEDEGVAEVRGEAPAHLGGENLDGDLSNDELYATGLLRRKWLLNLMRSEL</sequence>
<dbReference type="GeneID" id="18843473"/>
<feature type="compositionally biased region" description="Acidic residues" evidence="3">
    <location>
        <begin position="84"/>
        <end position="95"/>
    </location>
</feature>
<gene>
    <name evidence="5" type="ORF">DICSQDRAFT_66690</name>
</gene>
<dbReference type="InterPro" id="IPR027806">
    <property type="entry name" value="HARBI1_dom"/>
</dbReference>
<dbReference type="KEGG" id="dsq:DICSQDRAFT_66690"/>
<evidence type="ECO:0000313" key="5">
    <source>
        <dbReference type="EMBL" id="EJF58573.1"/>
    </source>
</evidence>
<protein>
    <recommendedName>
        <fullName evidence="4">DDE Tnp4 domain-containing protein</fullName>
    </recommendedName>
</protein>
<dbReference type="Proteomes" id="UP000053319">
    <property type="component" value="Unassembled WGS sequence"/>
</dbReference>
<reference evidence="5 6" key="1">
    <citation type="journal article" date="2012" name="Science">
        <title>The Paleozoic origin of enzymatic lignin decomposition reconstructed from 31 fungal genomes.</title>
        <authorList>
            <person name="Floudas D."/>
            <person name="Binder M."/>
            <person name="Riley R."/>
            <person name="Barry K."/>
            <person name="Blanchette R.A."/>
            <person name="Henrissat B."/>
            <person name="Martinez A.T."/>
            <person name="Otillar R."/>
            <person name="Spatafora J.W."/>
            <person name="Yadav J.S."/>
            <person name="Aerts A."/>
            <person name="Benoit I."/>
            <person name="Boyd A."/>
            <person name="Carlson A."/>
            <person name="Copeland A."/>
            <person name="Coutinho P.M."/>
            <person name="de Vries R.P."/>
            <person name="Ferreira P."/>
            <person name="Findley K."/>
            <person name="Foster B."/>
            <person name="Gaskell J."/>
            <person name="Glotzer D."/>
            <person name="Gorecki P."/>
            <person name="Heitman J."/>
            <person name="Hesse C."/>
            <person name="Hori C."/>
            <person name="Igarashi K."/>
            <person name="Jurgens J.A."/>
            <person name="Kallen N."/>
            <person name="Kersten P."/>
            <person name="Kohler A."/>
            <person name="Kuees U."/>
            <person name="Kumar T.K.A."/>
            <person name="Kuo A."/>
            <person name="LaButti K."/>
            <person name="Larrondo L.F."/>
            <person name="Lindquist E."/>
            <person name="Ling A."/>
            <person name="Lombard V."/>
            <person name="Lucas S."/>
            <person name="Lundell T."/>
            <person name="Martin R."/>
            <person name="McLaughlin D.J."/>
            <person name="Morgenstern I."/>
            <person name="Morin E."/>
            <person name="Murat C."/>
            <person name="Nagy L.G."/>
            <person name="Nolan M."/>
            <person name="Ohm R.A."/>
            <person name="Patyshakuliyeva A."/>
            <person name="Rokas A."/>
            <person name="Ruiz-Duenas F.J."/>
            <person name="Sabat G."/>
            <person name="Salamov A."/>
            <person name="Samejima M."/>
            <person name="Schmutz J."/>
            <person name="Slot J.C."/>
            <person name="St John F."/>
            <person name="Stenlid J."/>
            <person name="Sun H."/>
            <person name="Sun S."/>
            <person name="Syed K."/>
            <person name="Tsang A."/>
            <person name="Wiebenga A."/>
            <person name="Young D."/>
            <person name="Pisabarro A."/>
            <person name="Eastwood D.C."/>
            <person name="Martin F."/>
            <person name="Cullen D."/>
            <person name="Grigoriev I.V."/>
            <person name="Hibbett D.S."/>
        </authorList>
    </citation>
    <scope>NUCLEOTIDE SEQUENCE [LARGE SCALE GENOMIC DNA]</scope>
    <source>
        <strain evidence="5 6">LYAD-421 SS1</strain>
    </source>
</reference>
<dbReference type="Pfam" id="PF13359">
    <property type="entry name" value="DDE_Tnp_4"/>
    <property type="match status" value="1"/>
</dbReference>
<evidence type="ECO:0000256" key="1">
    <source>
        <dbReference type="ARBA" id="ARBA00001968"/>
    </source>
</evidence>
<feature type="non-terminal residue" evidence="5">
    <location>
        <position position="1"/>
    </location>
</feature>
<accession>R7SRI7</accession>
<evidence type="ECO:0000256" key="3">
    <source>
        <dbReference type="SAM" id="MobiDB-lite"/>
    </source>
</evidence>
<evidence type="ECO:0000259" key="4">
    <source>
        <dbReference type="Pfam" id="PF13359"/>
    </source>
</evidence>
<dbReference type="OrthoDB" id="2802627at2759"/>
<evidence type="ECO:0000256" key="2">
    <source>
        <dbReference type="ARBA" id="ARBA00022723"/>
    </source>
</evidence>
<dbReference type="GO" id="GO:0046872">
    <property type="term" value="F:metal ion binding"/>
    <property type="evidence" value="ECO:0007669"/>
    <property type="project" value="UniProtKB-KW"/>
</dbReference>
<dbReference type="EMBL" id="JH719433">
    <property type="protein sequence ID" value="EJF58573.1"/>
    <property type="molecule type" value="Genomic_DNA"/>
</dbReference>
<dbReference type="HOGENOM" id="CLU_147762_0_0_1"/>
<evidence type="ECO:0000313" key="6">
    <source>
        <dbReference type="Proteomes" id="UP000053319"/>
    </source>
</evidence>
<feature type="region of interest" description="Disordered" evidence="3">
    <location>
        <begin position="84"/>
        <end position="111"/>
    </location>
</feature>
<feature type="domain" description="DDE Tnp4" evidence="4">
    <location>
        <begin position="18"/>
        <end position="72"/>
    </location>
</feature>